<dbReference type="AlphaFoldDB" id="A0A2T2ZUQ3"/>
<organism evidence="3 4">
    <name type="scientific">Coniella lustricola</name>
    <dbReference type="NCBI Taxonomy" id="2025994"/>
    <lineage>
        <taxon>Eukaryota</taxon>
        <taxon>Fungi</taxon>
        <taxon>Dikarya</taxon>
        <taxon>Ascomycota</taxon>
        <taxon>Pezizomycotina</taxon>
        <taxon>Sordariomycetes</taxon>
        <taxon>Sordariomycetidae</taxon>
        <taxon>Diaporthales</taxon>
        <taxon>Schizoparmaceae</taxon>
        <taxon>Coniella</taxon>
    </lineage>
</organism>
<evidence type="ECO:0000256" key="1">
    <source>
        <dbReference type="SAM" id="MobiDB-lite"/>
    </source>
</evidence>
<dbReference type="InterPro" id="IPR045518">
    <property type="entry name" value="2EXR"/>
</dbReference>
<accession>A0A2T2ZUQ3</accession>
<feature type="compositionally biased region" description="Polar residues" evidence="1">
    <location>
        <begin position="14"/>
        <end position="29"/>
    </location>
</feature>
<dbReference type="Proteomes" id="UP000241462">
    <property type="component" value="Unassembled WGS sequence"/>
</dbReference>
<evidence type="ECO:0000313" key="3">
    <source>
        <dbReference type="EMBL" id="PSR77244.1"/>
    </source>
</evidence>
<dbReference type="PANTHER" id="PTHR35910:SF6">
    <property type="entry name" value="2EXR DOMAIN-CONTAINING PROTEIN"/>
    <property type="match status" value="1"/>
</dbReference>
<evidence type="ECO:0000259" key="2">
    <source>
        <dbReference type="Pfam" id="PF20150"/>
    </source>
</evidence>
<gene>
    <name evidence="3" type="ORF">BD289DRAFT_486561</name>
</gene>
<dbReference type="InParanoid" id="A0A2T2ZUQ3"/>
<name>A0A2T2ZUQ3_9PEZI</name>
<dbReference type="Pfam" id="PF20150">
    <property type="entry name" value="2EXR"/>
    <property type="match status" value="1"/>
</dbReference>
<keyword evidence="4" id="KW-1185">Reference proteome</keyword>
<evidence type="ECO:0000313" key="4">
    <source>
        <dbReference type="Proteomes" id="UP000241462"/>
    </source>
</evidence>
<dbReference type="OrthoDB" id="3513892at2759"/>
<reference evidence="3 4" key="1">
    <citation type="journal article" date="2018" name="Mycol. Prog.">
        <title>Coniella lustricola, a new species from submerged detritus.</title>
        <authorList>
            <person name="Raudabaugh D.B."/>
            <person name="Iturriaga T."/>
            <person name="Carver A."/>
            <person name="Mondo S."/>
            <person name="Pangilinan J."/>
            <person name="Lipzen A."/>
            <person name="He G."/>
            <person name="Amirebrahimi M."/>
            <person name="Grigoriev I.V."/>
            <person name="Miller A.N."/>
        </authorList>
    </citation>
    <scope>NUCLEOTIDE SEQUENCE [LARGE SCALE GENOMIC DNA]</scope>
    <source>
        <strain evidence="3 4">B22-T-1</strain>
    </source>
</reference>
<dbReference type="EMBL" id="KZ678665">
    <property type="protein sequence ID" value="PSR77244.1"/>
    <property type="molecule type" value="Genomic_DNA"/>
</dbReference>
<feature type="region of interest" description="Disordered" evidence="1">
    <location>
        <begin position="1"/>
        <end position="29"/>
    </location>
</feature>
<sequence>MAVLKSSHRHHSQHISGDQTPDPSEPTETFTPDILRVFLSNEEEKDTTTSSNKATNTIFDVQKNSMTTTKSSSPAASPATSFPLFGKLPREVRYLIWEAAMPGSVVVPRTWDVVLGYRLRRKVPAVLQACTESRRLLVSRSEEIMARRAASSSPKYQRVRMSAFQDGFVCLNWRADSIWISRGYDISGAEIAAYANMENLVMNWGLRPCWVESALENGIRFIQNFPRLKVLSLLVEFKEHGWPELSTLKALKRLKRNEVKRIWALVQKALGNAQVQNPGWTPPALHIVHTTPNWSRQQARHSAGRVQR</sequence>
<proteinExistence type="predicted"/>
<feature type="domain" description="2EXR" evidence="2">
    <location>
        <begin position="82"/>
        <end position="140"/>
    </location>
</feature>
<feature type="compositionally biased region" description="Basic residues" evidence="1">
    <location>
        <begin position="1"/>
        <end position="13"/>
    </location>
</feature>
<protein>
    <recommendedName>
        <fullName evidence="2">2EXR domain-containing protein</fullName>
    </recommendedName>
</protein>
<dbReference type="PANTHER" id="PTHR35910">
    <property type="entry name" value="2EXR DOMAIN-CONTAINING PROTEIN"/>
    <property type="match status" value="1"/>
</dbReference>